<sequence length="238" mass="26306">MAGHSKWANIKHRKGKADAIKGKLFSRLTKEIISAVKQGGADPKANTKLRMVLQKARNANLPNENIERNIKKATSAAQADYSEISYELYGYAGVGIIVEVMTDNKNRSASEMRIATNKKGGSIANLGSVAFNFERKGIIQGKKNASEEELFNLVTEAGAEDFDLEEGFCIITTASDQLFQVKEGLESQGFICEEAQLQMVPKTYIECDSESQKLNLDLIEYLEAIDDVDAVYHNMKLS</sequence>
<reference evidence="9 10" key="1">
    <citation type="submission" date="2020-01" db="EMBL/GenBank/DDBJ databases">
        <authorList>
            <person name="Sixt B."/>
            <person name="Schulz F."/>
            <person name="Kostanjsek R."/>
            <person name="Koestlbacher S."/>
            <person name="Collingro A."/>
            <person name="Toenshoff E."/>
            <person name="Horn M."/>
        </authorList>
    </citation>
    <scope>NUCLEOTIDE SEQUENCE [LARGE SCALE GENOMIC DNA]</scope>
    <source>
        <strain evidence="9 10">15C</strain>
    </source>
</reference>
<dbReference type="Gene3D" id="3.30.70.980">
    <property type="match status" value="2"/>
</dbReference>
<proteinExistence type="inferred from homology"/>
<dbReference type="NCBIfam" id="NF009044">
    <property type="entry name" value="PRK12378.1"/>
    <property type="match status" value="1"/>
</dbReference>
<dbReference type="NCBIfam" id="TIGR01033">
    <property type="entry name" value="YebC/PmpR family DNA-binding transcriptional regulator"/>
    <property type="match status" value="1"/>
</dbReference>
<organism evidence="9 10">
    <name type="scientific">Candidatus Rhabdochlamydia porcellionis</name>
    <dbReference type="NCBI Taxonomy" id="225148"/>
    <lineage>
        <taxon>Bacteria</taxon>
        <taxon>Pseudomonadati</taxon>
        <taxon>Chlamydiota</taxon>
        <taxon>Chlamydiia</taxon>
        <taxon>Parachlamydiales</taxon>
        <taxon>Candidatus Rhabdochlamydiaceae</taxon>
        <taxon>Candidatus Rhabdochlamydia</taxon>
    </lineage>
</organism>
<dbReference type="InterPro" id="IPR029072">
    <property type="entry name" value="YebC-like"/>
</dbReference>
<dbReference type="RefSeq" id="WP_194844781.1">
    <property type="nucleotide sequence ID" value="NZ_CP075585.1"/>
</dbReference>
<name>A0ABX8Z0E2_9BACT</name>
<dbReference type="InterPro" id="IPR002876">
    <property type="entry name" value="Transcrip_reg_TACO1-like"/>
</dbReference>
<dbReference type="InterPro" id="IPR049083">
    <property type="entry name" value="TACO1_YebC_N"/>
</dbReference>
<dbReference type="InterPro" id="IPR026564">
    <property type="entry name" value="Transcrip_reg_TACO1-like_dom3"/>
</dbReference>
<accession>A0ABX8Z0E2</accession>
<dbReference type="InterPro" id="IPR048300">
    <property type="entry name" value="TACO1_YebC-like_2nd/3rd_dom"/>
</dbReference>
<evidence type="ECO:0000259" key="7">
    <source>
        <dbReference type="Pfam" id="PF01709"/>
    </source>
</evidence>
<dbReference type="Pfam" id="PF01709">
    <property type="entry name" value="Transcrip_reg"/>
    <property type="match status" value="1"/>
</dbReference>
<dbReference type="HAMAP" id="MF_00693">
    <property type="entry name" value="Transcrip_reg_TACO1"/>
    <property type="match status" value="1"/>
</dbReference>
<dbReference type="SUPFAM" id="SSF75625">
    <property type="entry name" value="YebC-like"/>
    <property type="match status" value="1"/>
</dbReference>
<dbReference type="Proteomes" id="UP000822862">
    <property type="component" value="Chromosome"/>
</dbReference>
<evidence type="ECO:0000256" key="2">
    <source>
        <dbReference type="ARBA" id="ARBA00022490"/>
    </source>
</evidence>
<keyword evidence="5 6" id="KW-0804">Transcription</keyword>
<dbReference type="NCBIfam" id="NF001030">
    <property type="entry name" value="PRK00110.1"/>
    <property type="match status" value="1"/>
</dbReference>
<evidence type="ECO:0000256" key="6">
    <source>
        <dbReference type="HAMAP-Rule" id="MF_00693"/>
    </source>
</evidence>
<dbReference type="Pfam" id="PF20772">
    <property type="entry name" value="TACO1_YebC_N"/>
    <property type="match status" value="1"/>
</dbReference>
<evidence type="ECO:0000259" key="8">
    <source>
        <dbReference type="Pfam" id="PF20772"/>
    </source>
</evidence>
<dbReference type="PANTHER" id="PTHR12532:SF6">
    <property type="entry name" value="TRANSCRIPTIONAL REGULATORY PROTEIN YEBC-RELATED"/>
    <property type="match status" value="1"/>
</dbReference>
<evidence type="ECO:0000313" key="9">
    <source>
        <dbReference type="EMBL" id="QZA59131.1"/>
    </source>
</evidence>
<feature type="domain" description="TACO1/YebC-like second and third" evidence="7">
    <location>
        <begin position="81"/>
        <end position="235"/>
    </location>
</feature>
<evidence type="ECO:0000256" key="3">
    <source>
        <dbReference type="ARBA" id="ARBA00023015"/>
    </source>
</evidence>
<comment type="similarity">
    <text evidence="1 6">Belongs to the TACO1 family.</text>
</comment>
<evidence type="ECO:0000256" key="5">
    <source>
        <dbReference type="ARBA" id="ARBA00023163"/>
    </source>
</evidence>
<evidence type="ECO:0000256" key="1">
    <source>
        <dbReference type="ARBA" id="ARBA00008724"/>
    </source>
</evidence>
<reference evidence="9 10" key="2">
    <citation type="submission" date="2021-05" db="EMBL/GenBank/DDBJ databases">
        <title>Ecology and evolution of chlamydial symbionts of arthropods.</title>
        <authorList>
            <person name="Halter T."/>
            <person name="Sixt B.S."/>
            <person name="Toenshoff E.R."/>
            <person name="Koestlbacher S."/>
            <person name="Schulz F."/>
            <person name="Kostanjsek R."/>
            <person name="Collingro A."/>
            <person name="Hendrickx F."/>
            <person name="Horn M."/>
        </authorList>
    </citation>
    <scope>NUCLEOTIDE SEQUENCE [LARGE SCALE GENOMIC DNA]</scope>
    <source>
        <strain evidence="9 10">15C</strain>
    </source>
</reference>
<keyword evidence="2 6" id="KW-0963">Cytoplasm</keyword>
<dbReference type="Gene3D" id="1.10.10.200">
    <property type="match status" value="1"/>
</dbReference>
<evidence type="ECO:0000256" key="4">
    <source>
        <dbReference type="ARBA" id="ARBA00023125"/>
    </source>
</evidence>
<dbReference type="PANTHER" id="PTHR12532">
    <property type="entry name" value="TRANSLATIONAL ACTIVATOR OF CYTOCHROME C OXIDASE 1"/>
    <property type="match status" value="1"/>
</dbReference>
<keyword evidence="4 6" id="KW-0238">DNA-binding</keyword>
<evidence type="ECO:0000313" key="10">
    <source>
        <dbReference type="Proteomes" id="UP000822862"/>
    </source>
</evidence>
<feature type="domain" description="TACO1/YebC-like N-terminal" evidence="8">
    <location>
        <begin position="5"/>
        <end position="75"/>
    </location>
</feature>
<keyword evidence="3 6" id="KW-0805">Transcription regulation</keyword>
<dbReference type="InterPro" id="IPR017856">
    <property type="entry name" value="Integrase-like_N"/>
</dbReference>
<dbReference type="EMBL" id="CP075585">
    <property type="protein sequence ID" value="QZA59131.1"/>
    <property type="molecule type" value="Genomic_DNA"/>
</dbReference>
<protein>
    <recommendedName>
        <fullName evidence="6">Probable transcriptional regulatory protein RHAB15C_0001016</fullName>
    </recommendedName>
</protein>
<comment type="subcellular location">
    <subcellularLocation>
        <location evidence="6">Cytoplasm</location>
    </subcellularLocation>
</comment>
<gene>
    <name evidence="9" type="ORF">RHAB15C_0001016</name>
</gene>
<keyword evidence="10" id="KW-1185">Reference proteome</keyword>